<feature type="compositionally biased region" description="Basic and acidic residues" evidence="2">
    <location>
        <begin position="309"/>
        <end position="318"/>
    </location>
</feature>
<dbReference type="HOGENOM" id="CLU_069175_0_0_1"/>
<protein>
    <submittedName>
        <fullName evidence="3">Uncharacterized protein</fullName>
    </submittedName>
</protein>
<reference evidence="3 4" key="1">
    <citation type="journal article" date="2012" name="Science">
        <title>The Paleozoic origin of enzymatic lignin decomposition reconstructed from 31 fungal genomes.</title>
        <authorList>
            <person name="Floudas D."/>
            <person name="Binder M."/>
            <person name="Riley R."/>
            <person name="Barry K."/>
            <person name="Blanchette R.A."/>
            <person name="Henrissat B."/>
            <person name="Martinez A.T."/>
            <person name="Otillar R."/>
            <person name="Spatafora J.W."/>
            <person name="Yadav J.S."/>
            <person name="Aerts A."/>
            <person name="Benoit I."/>
            <person name="Boyd A."/>
            <person name="Carlson A."/>
            <person name="Copeland A."/>
            <person name="Coutinho P.M."/>
            <person name="de Vries R.P."/>
            <person name="Ferreira P."/>
            <person name="Findley K."/>
            <person name="Foster B."/>
            <person name="Gaskell J."/>
            <person name="Glotzer D."/>
            <person name="Gorecki P."/>
            <person name="Heitman J."/>
            <person name="Hesse C."/>
            <person name="Hori C."/>
            <person name="Igarashi K."/>
            <person name="Jurgens J.A."/>
            <person name="Kallen N."/>
            <person name="Kersten P."/>
            <person name="Kohler A."/>
            <person name="Kuees U."/>
            <person name="Kumar T.K.A."/>
            <person name="Kuo A."/>
            <person name="LaButti K."/>
            <person name="Larrondo L.F."/>
            <person name="Lindquist E."/>
            <person name="Ling A."/>
            <person name="Lombard V."/>
            <person name="Lucas S."/>
            <person name="Lundell T."/>
            <person name="Martin R."/>
            <person name="McLaughlin D.J."/>
            <person name="Morgenstern I."/>
            <person name="Morin E."/>
            <person name="Murat C."/>
            <person name="Nagy L.G."/>
            <person name="Nolan M."/>
            <person name="Ohm R.A."/>
            <person name="Patyshakuliyeva A."/>
            <person name="Rokas A."/>
            <person name="Ruiz-Duenas F.J."/>
            <person name="Sabat G."/>
            <person name="Salamov A."/>
            <person name="Samejima M."/>
            <person name="Schmutz J."/>
            <person name="Slot J.C."/>
            <person name="St John F."/>
            <person name="Stenlid J."/>
            <person name="Sun H."/>
            <person name="Sun S."/>
            <person name="Syed K."/>
            <person name="Tsang A."/>
            <person name="Wiebenga A."/>
            <person name="Young D."/>
            <person name="Pisabarro A."/>
            <person name="Eastwood D.C."/>
            <person name="Martin F."/>
            <person name="Cullen D."/>
            <person name="Grigoriev I.V."/>
            <person name="Hibbett D.S."/>
        </authorList>
    </citation>
    <scope>NUCLEOTIDE SEQUENCE [LARGE SCALE GENOMIC DNA]</scope>
    <source>
        <strain evidence="3 4">DJM-731 SS1</strain>
    </source>
</reference>
<feature type="region of interest" description="Disordered" evidence="2">
    <location>
        <begin position="274"/>
        <end position="345"/>
    </location>
</feature>
<sequence length="345" mass="37415">MQFGTSLDEKGKERALDVEGEEDISLSMDIVLAGMSAEAMEEGNPDCQVAQMHVRVLRANAALGLSAAFPVAQASTSQPNMMPAAVFHDYPGYAPGAELLPIPSKLGANMTTESMAASLPSEKPLTALDLHADPAFVKKYAEPYRTVVKEHKRSTSLLHKLEEVLLPILGSLAKWLAAAQCPADVVGKPSTLLGTETGDFDMPDLGDLHLADGNRAEDWQKAKEKREREMEKLEKQREKEQAMWDAAPAMGKGVVFDDYPPHISEEALSPAAAIPEQPATPGPAELISTSPPSSPPQIPGPPAASSTEAVKKWTWKEWKAHRKAQKEAQNREHEAKEADVELPHK</sequence>
<organism evidence="3 4">
    <name type="scientific">Dacryopinax primogenitus (strain DJM 731)</name>
    <name type="common">Brown rot fungus</name>
    <dbReference type="NCBI Taxonomy" id="1858805"/>
    <lineage>
        <taxon>Eukaryota</taxon>
        <taxon>Fungi</taxon>
        <taxon>Dikarya</taxon>
        <taxon>Basidiomycota</taxon>
        <taxon>Agaricomycotina</taxon>
        <taxon>Dacrymycetes</taxon>
        <taxon>Dacrymycetales</taxon>
        <taxon>Dacrymycetaceae</taxon>
        <taxon>Dacryopinax</taxon>
    </lineage>
</organism>
<evidence type="ECO:0000313" key="3">
    <source>
        <dbReference type="EMBL" id="EJU04222.1"/>
    </source>
</evidence>
<accession>M5GD36</accession>
<dbReference type="EMBL" id="JH795858">
    <property type="protein sequence ID" value="EJU04222.1"/>
    <property type="molecule type" value="Genomic_DNA"/>
</dbReference>
<keyword evidence="4" id="KW-1185">Reference proteome</keyword>
<keyword evidence="1" id="KW-0175">Coiled coil</keyword>
<feature type="coiled-coil region" evidence="1">
    <location>
        <begin position="216"/>
        <end position="243"/>
    </location>
</feature>
<name>M5GD36_DACPD</name>
<evidence type="ECO:0000313" key="4">
    <source>
        <dbReference type="Proteomes" id="UP000030653"/>
    </source>
</evidence>
<dbReference type="Proteomes" id="UP000030653">
    <property type="component" value="Unassembled WGS sequence"/>
</dbReference>
<feature type="compositionally biased region" description="Pro residues" evidence="2">
    <location>
        <begin position="292"/>
        <end position="302"/>
    </location>
</feature>
<feature type="compositionally biased region" description="Basic and acidic residues" evidence="2">
    <location>
        <begin position="325"/>
        <end position="345"/>
    </location>
</feature>
<dbReference type="RefSeq" id="XP_040631116.1">
    <property type="nucleotide sequence ID" value="XM_040768066.1"/>
</dbReference>
<gene>
    <name evidence="3" type="ORF">DACRYDRAFT_105284</name>
</gene>
<proteinExistence type="predicted"/>
<evidence type="ECO:0000256" key="1">
    <source>
        <dbReference type="SAM" id="Coils"/>
    </source>
</evidence>
<dbReference type="AlphaFoldDB" id="M5GD36"/>
<evidence type="ECO:0000256" key="2">
    <source>
        <dbReference type="SAM" id="MobiDB-lite"/>
    </source>
</evidence>
<dbReference type="GeneID" id="63683128"/>